<dbReference type="InterPro" id="IPR052906">
    <property type="entry name" value="Type_IV_Methyl-Rstrct_Enzyme"/>
</dbReference>
<sequence length="280" mass="32742">MKMYLSDSNEKLIRKFIEQNFQELNVENIRVKLIDWQNNSDRIFEEIGKLKAIIEKKQFSKINSSKFGKYLASELAETEYRIFEKKIASSKVRSEENIARVILDYLGDDYIQKKDLVKRYLNDKSYYYSSEKSMLKFLEEISNKIKLERLESKLKVKNPALGKTQIEDLDKMTGVEFERFLKTFFERRGFLVTTTKISNDQGCDLILTKLGEKTSVQAKRYMGTIGNDAIQQVVASVKYYKCDLALVITTSKYTKAAQKLAEANYVELWDREILAKKLKE</sequence>
<gene>
    <name evidence="2" type="ORF">SAMN00777080_3533</name>
</gene>
<dbReference type="InterPro" id="IPR011335">
    <property type="entry name" value="Restrct_endonuc-II-like"/>
</dbReference>
<keyword evidence="3" id="KW-1185">Reference proteome</keyword>
<name>A0A1W2H8I2_9BACT</name>
<dbReference type="OrthoDB" id="9797274at2"/>
<organism evidence="2 3">
    <name type="scientific">Aquiflexum balticum DSM 16537</name>
    <dbReference type="NCBI Taxonomy" id="758820"/>
    <lineage>
        <taxon>Bacteria</taxon>
        <taxon>Pseudomonadati</taxon>
        <taxon>Bacteroidota</taxon>
        <taxon>Cytophagia</taxon>
        <taxon>Cytophagales</taxon>
        <taxon>Cyclobacteriaceae</taxon>
        <taxon>Aquiflexum</taxon>
    </lineage>
</organism>
<dbReference type="PANTHER" id="PTHR30015">
    <property type="entry name" value="MRR RESTRICTION SYSTEM PROTEIN"/>
    <property type="match status" value="1"/>
</dbReference>
<reference evidence="3" key="1">
    <citation type="submission" date="2017-04" db="EMBL/GenBank/DDBJ databases">
        <authorList>
            <person name="Varghese N."/>
            <person name="Submissions S."/>
        </authorList>
    </citation>
    <scope>NUCLEOTIDE SEQUENCE [LARGE SCALE GENOMIC DNA]</scope>
    <source>
        <strain evidence="3">DSM 16537</strain>
    </source>
</reference>
<accession>A0A1W2H8I2</accession>
<dbReference type="Pfam" id="PF04471">
    <property type="entry name" value="Mrr_cat"/>
    <property type="match status" value="1"/>
</dbReference>
<dbReference type="GO" id="GO:0009307">
    <property type="term" value="P:DNA restriction-modification system"/>
    <property type="evidence" value="ECO:0007669"/>
    <property type="project" value="InterPro"/>
</dbReference>
<keyword evidence="2" id="KW-0255">Endonuclease</keyword>
<dbReference type="InterPro" id="IPR011856">
    <property type="entry name" value="tRNA_endonuc-like_dom_sf"/>
</dbReference>
<keyword evidence="2" id="KW-0378">Hydrolase</keyword>
<proteinExistence type="predicted"/>
<protein>
    <submittedName>
        <fullName evidence="2">Predicted endonuclease distantly related to archaeal Holliday junction resolvase and Mrr-like restriction enzymes</fullName>
    </submittedName>
</protein>
<dbReference type="EMBL" id="LT838813">
    <property type="protein sequence ID" value="SMD44896.1"/>
    <property type="molecule type" value="Genomic_DNA"/>
</dbReference>
<feature type="domain" description="Restriction endonuclease type IV Mrr" evidence="1">
    <location>
        <begin position="169"/>
        <end position="276"/>
    </location>
</feature>
<dbReference type="Gene3D" id="3.40.1350.10">
    <property type="match status" value="1"/>
</dbReference>
<evidence type="ECO:0000259" key="1">
    <source>
        <dbReference type="Pfam" id="PF04471"/>
    </source>
</evidence>
<dbReference type="InterPro" id="IPR007560">
    <property type="entry name" value="Restrct_endonuc_IV_Mrr"/>
</dbReference>
<dbReference type="AlphaFoldDB" id="A0A1W2H8I2"/>
<dbReference type="GO" id="GO:0003677">
    <property type="term" value="F:DNA binding"/>
    <property type="evidence" value="ECO:0007669"/>
    <property type="project" value="InterPro"/>
</dbReference>
<evidence type="ECO:0000313" key="2">
    <source>
        <dbReference type="EMBL" id="SMD44896.1"/>
    </source>
</evidence>
<dbReference type="RefSeq" id="WP_084121672.1">
    <property type="nucleotide sequence ID" value="NZ_LT838813.1"/>
</dbReference>
<evidence type="ECO:0000313" key="3">
    <source>
        <dbReference type="Proteomes" id="UP000192333"/>
    </source>
</evidence>
<dbReference type="SUPFAM" id="SSF52980">
    <property type="entry name" value="Restriction endonuclease-like"/>
    <property type="match status" value="1"/>
</dbReference>
<dbReference type="GO" id="GO:0015666">
    <property type="term" value="F:restriction endodeoxyribonuclease activity"/>
    <property type="evidence" value="ECO:0007669"/>
    <property type="project" value="TreeGrafter"/>
</dbReference>
<dbReference type="Proteomes" id="UP000192333">
    <property type="component" value="Chromosome I"/>
</dbReference>
<keyword evidence="2" id="KW-0540">Nuclease</keyword>
<dbReference type="PANTHER" id="PTHR30015:SF6">
    <property type="entry name" value="SLL1429 PROTEIN"/>
    <property type="match status" value="1"/>
</dbReference>